<evidence type="ECO:0000313" key="1">
    <source>
        <dbReference type="EMBL" id="RHN81474.1"/>
    </source>
</evidence>
<name>A0A396JW08_MEDTR</name>
<gene>
    <name evidence="1" type="ORF">MtrunA17_Chr1g0199521</name>
</gene>
<proteinExistence type="predicted"/>
<reference evidence="1" key="1">
    <citation type="journal article" date="2018" name="Nat. Plants">
        <title>Whole-genome landscape of Medicago truncatula symbiotic genes.</title>
        <authorList>
            <person name="Pecrix Y."/>
            <person name="Gamas P."/>
            <person name="Carrere S."/>
        </authorList>
    </citation>
    <scope>NUCLEOTIDE SEQUENCE</scope>
    <source>
        <tissue evidence="1">Leaves</tissue>
    </source>
</reference>
<accession>A0A396JW08</accession>
<dbReference type="AlphaFoldDB" id="A0A396JW08"/>
<sequence>MSNLHIHQVLYHQLPDLSEPNFLGMQYPLEPRYNQNHPVSLLQLPWHVPLFSDNLNGKL</sequence>
<organism evidence="1">
    <name type="scientific">Medicago truncatula</name>
    <name type="common">Barrel medic</name>
    <name type="synonym">Medicago tribuloides</name>
    <dbReference type="NCBI Taxonomy" id="3880"/>
    <lineage>
        <taxon>Eukaryota</taxon>
        <taxon>Viridiplantae</taxon>
        <taxon>Streptophyta</taxon>
        <taxon>Embryophyta</taxon>
        <taxon>Tracheophyta</taxon>
        <taxon>Spermatophyta</taxon>
        <taxon>Magnoliopsida</taxon>
        <taxon>eudicotyledons</taxon>
        <taxon>Gunneridae</taxon>
        <taxon>Pentapetalae</taxon>
        <taxon>rosids</taxon>
        <taxon>fabids</taxon>
        <taxon>Fabales</taxon>
        <taxon>Fabaceae</taxon>
        <taxon>Papilionoideae</taxon>
        <taxon>50 kb inversion clade</taxon>
        <taxon>NPAAA clade</taxon>
        <taxon>Hologalegina</taxon>
        <taxon>IRL clade</taxon>
        <taxon>Trifolieae</taxon>
        <taxon>Medicago</taxon>
    </lineage>
</organism>
<protein>
    <submittedName>
        <fullName evidence="1">Uncharacterized protein</fullName>
    </submittedName>
</protein>
<dbReference type="Proteomes" id="UP000265566">
    <property type="component" value="Chromosome 1"/>
</dbReference>
<dbReference type="EMBL" id="PSQE01000001">
    <property type="protein sequence ID" value="RHN81474.1"/>
    <property type="molecule type" value="Genomic_DNA"/>
</dbReference>
<comment type="caution">
    <text evidence="1">The sequence shown here is derived from an EMBL/GenBank/DDBJ whole genome shotgun (WGS) entry which is preliminary data.</text>
</comment>
<dbReference type="Gramene" id="rna5523">
    <property type="protein sequence ID" value="RHN81474.1"/>
    <property type="gene ID" value="gene5523"/>
</dbReference>